<accession>A0A2X0N108</accession>
<evidence type="ECO:0000313" key="3">
    <source>
        <dbReference type="Proteomes" id="UP000249464"/>
    </source>
</evidence>
<keyword evidence="3" id="KW-1185">Reference proteome</keyword>
<feature type="region of interest" description="Disordered" evidence="1">
    <location>
        <begin position="87"/>
        <end position="119"/>
    </location>
</feature>
<reference evidence="2 3" key="1">
    <citation type="submission" date="2016-11" db="EMBL/GenBank/DDBJ databases">
        <authorList>
            <person name="Jaros S."/>
            <person name="Januszkiewicz K."/>
            <person name="Wedrychowicz H."/>
        </authorList>
    </citation>
    <scope>NUCLEOTIDE SEQUENCE [LARGE SCALE GENOMIC DNA]</scope>
</reference>
<feature type="region of interest" description="Disordered" evidence="1">
    <location>
        <begin position="163"/>
        <end position="227"/>
    </location>
</feature>
<evidence type="ECO:0000256" key="1">
    <source>
        <dbReference type="SAM" id="MobiDB-lite"/>
    </source>
</evidence>
<feature type="region of interest" description="Disordered" evidence="1">
    <location>
        <begin position="1"/>
        <end position="41"/>
    </location>
</feature>
<dbReference type="AlphaFoldDB" id="A0A2X0N108"/>
<organism evidence="2 3">
    <name type="scientific">Microbotryum silenes-dioicae</name>
    <dbReference type="NCBI Taxonomy" id="796604"/>
    <lineage>
        <taxon>Eukaryota</taxon>
        <taxon>Fungi</taxon>
        <taxon>Dikarya</taxon>
        <taxon>Basidiomycota</taxon>
        <taxon>Pucciniomycotina</taxon>
        <taxon>Microbotryomycetes</taxon>
        <taxon>Microbotryales</taxon>
        <taxon>Microbotryaceae</taxon>
        <taxon>Microbotryum</taxon>
    </lineage>
</organism>
<name>A0A2X0N108_9BASI</name>
<proteinExistence type="predicted"/>
<sequence length="321" mass="34194">MEAENLRNAARMSSQRRKLDIAGEVTPISSRSAPAPFMPGHPLTDDDSEWTALIQDLVLSGVEPHYLSTLGCSQLVVDIAAALSGSRLGSQPDSGPSVLQPLSPPISPHGLSTPSAPALNLEPSQAESIHKDKLLSQKAALALRNQARARSFEHELDSLLFPPVDPSAAEEAVPASDPTQKNPTRGVVLSSQEEDSLTSSHERPLDNLTTSPPLAVALGNSTPSGRRTPAQDLFVTAAPAALVIDLSDSEGESEQNAFPTFGGRVRSNPSLGPEHPGPFLAHSTQVENLVRAEQLAQQEVAILRTKLELAQLQRRRQVARS</sequence>
<dbReference type="EMBL" id="FQNC01000049">
    <property type="protein sequence ID" value="SGY85628.1"/>
    <property type="molecule type" value="Genomic_DNA"/>
</dbReference>
<protein>
    <submittedName>
        <fullName evidence="2">BQ5605_C009g05766 protein</fullName>
    </submittedName>
</protein>
<evidence type="ECO:0000313" key="2">
    <source>
        <dbReference type="EMBL" id="SGY85628.1"/>
    </source>
</evidence>
<gene>
    <name evidence="2" type="primary">BQ5605_C009g05766</name>
    <name evidence="2" type="ORF">BQ5605_C009G05766</name>
</gene>
<dbReference type="Proteomes" id="UP000249464">
    <property type="component" value="Unassembled WGS sequence"/>
</dbReference>